<dbReference type="InterPro" id="IPR028098">
    <property type="entry name" value="Glyco_trans_4-like_N"/>
</dbReference>
<dbReference type="Proteomes" id="UP001596434">
    <property type="component" value="Unassembled WGS sequence"/>
</dbReference>
<dbReference type="GeneID" id="96955110"/>
<dbReference type="Gene3D" id="3.40.50.2000">
    <property type="entry name" value="Glycogen Phosphorylase B"/>
    <property type="match status" value="2"/>
</dbReference>
<dbReference type="PANTHER" id="PTHR12526">
    <property type="entry name" value="GLYCOSYLTRANSFERASE"/>
    <property type="match status" value="1"/>
</dbReference>
<dbReference type="AlphaFoldDB" id="A0ABD6A2R0"/>
<feature type="domain" description="Glycosyl transferase family 1" evidence="1">
    <location>
        <begin position="188"/>
        <end position="348"/>
    </location>
</feature>
<dbReference type="EMBL" id="JBHTAT010000001">
    <property type="protein sequence ID" value="MFC7256716.1"/>
    <property type="molecule type" value="Genomic_DNA"/>
</dbReference>
<comment type="caution">
    <text evidence="3">The sequence shown here is derived from an EMBL/GenBank/DDBJ whole genome shotgun (WGS) entry which is preliminary data.</text>
</comment>
<dbReference type="Pfam" id="PF13439">
    <property type="entry name" value="Glyco_transf_4"/>
    <property type="match status" value="1"/>
</dbReference>
<name>A0ABD6A2R0_9EURY</name>
<sequence length="370" mass="40731">MSDTPHVLHVITRSDWGGAPRIVQLLATESSAPSAVACGPGGELIDRLNEAGIPVHVQPHLKSPPDPAADARALAELIALVRRESFDLVHCHSTKAGAIGRIAATITRTPRLFTVHGWGFYNAEYDWLQPVVVNGERLLTRLSDEVVCVSENDLHHGRQREILGPADGTVVHNGIPPLSPDPEREPVRTAFDIDPETTVIGAVARLSEQKNPLAILRVAHRLQDRGREVTLVLIGDGPLADDCRRYAREHDVDARIPGFREDALDLLPDIDVFLLPSRFEGLPLTVLEAMHLGVPIVAYDVGGVAEAVVDGETGFVVPNGEFETFVRMVDRLVGEPNRRARFGERAKDRAASYFTAERMVAEYEELYRRF</sequence>
<evidence type="ECO:0000259" key="1">
    <source>
        <dbReference type="Pfam" id="PF00534"/>
    </source>
</evidence>
<dbReference type="CDD" id="cd03808">
    <property type="entry name" value="GT4_CapM-like"/>
    <property type="match status" value="1"/>
</dbReference>
<organism evidence="3 4">
    <name type="scientific">Haloplanus litoreus</name>
    <dbReference type="NCBI Taxonomy" id="767515"/>
    <lineage>
        <taxon>Archaea</taxon>
        <taxon>Methanobacteriati</taxon>
        <taxon>Methanobacteriota</taxon>
        <taxon>Stenosarchaea group</taxon>
        <taxon>Halobacteria</taxon>
        <taxon>Halobacteriales</taxon>
        <taxon>Haloferacaceae</taxon>
        <taxon>Haloplanus</taxon>
    </lineage>
</organism>
<dbReference type="Pfam" id="PF00534">
    <property type="entry name" value="Glycos_transf_1"/>
    <property type="match status" value="1"/>
</dbReference>
<proteinExistence type="predicted"/>
<evidence type="ECO:0000313" key="3">
    <source>
        <dbReference type="EMBL" id="MFC7256716.1"/>
    </source>
</evidence>
<evidence type="ECO:0000313" key="4">
    <source>
        <dbReference type="Proteomes" id="UP001596434"/>
    </source>
</evidence>
<accession>A0ABD6A2R0</accession>
<protein>
    <submittedName>
        <fullName evidence="3">Glycosyltransferase family 4 protein</fullName>
    </submittedName>
</protein>
<feature type="domain" description="Glycosyltransferase subfamily 4-like N-terminal" evidence="2">
    <location>
        <begin position="36"/>
        <end position="176"/>
    </location>
</feature>
<keyword evidence="4" id="KW-1185">Reference proteome</keyword>
<dbReference type="InterPro" id="IPR001296">
    <property type="entry name" value="Glyco_trans_1"/>
</dbReference>
<dbReference type="RefSeq" id="WP_379705984.1">
    <property type="nucleotide sequence ID" value="NZ_JBHTAT010000001.1"/>
</dbReference>
<dbReference type="SUPFAM" id="SSF53756">
    <property type="entry name" value="UDP-Glycosyltransferase/glycogen phosphorylase"/>
    <property type="match status" value="1"/>
</dbReference>
<evidence type="ECO:0000259" key="2">
    <source>
        <dbReference type="Pfam" id="PF13439"/>
    </source>
</evidence>
<dbReference type="PANTHER" id="PTHR12526:SF630">
    <property type="entry name" value="GLYCOSYLTRANSFERASE"/>
    <property type="match status" value="1"/>
</dbReference>
<reference evidence="3 4" key="1">
    <citation type="journal article" date="2019" name="Int. J. Syst. Evol. Microbiol.">
        <title>The Global Catalogue of Microorganisms (GCM) 10K type strain sequencing project: providing services to taxonomists for standard genome sequencing and annotation.</title>
        <authorList>
            <consortium name="The Broad Institute Genomics Platform"/>
            <consortium name="The Broad Institute Genome Sequencing Center for Infectious Disease"/>
            <person name="Wu L."/>
            <person name="Ma J."/>
        </authorList>
    </citation>
    <scope>NUCLEOTIDE SEQUENCE [LARGE SCALE GENOMIC DNA]</scope>
    <source>
        <strain evidence="3 4">GX21</strain>
    </source>
</reference>
<gene>
    <name evidence="3" type="ORF">ACFQKE_15630</name>
</gene>